<evidence type="ECO:0000256" key="8">
    <source>
        <dbReference type="SAM" id="MobiDB-lite"/>
    </source>
</evidence>
<dbReference type="GO" id="GO:0046872">
    <property type="term" value="F:metal ion binding"/>
    <property type="evidence" value="ECO:0007669"/>
    <property type="project" value="UniProtKB-KW"/>
</dbReference>
<dbReference type="RefSeq" id="XP_013891254.1">
    <property type="nucleotide sequence ID" value="XM_014035800.1"/>
</dbReference>
<comment type="function">
    <text evidence="7">Telomerase is a ribonucleoprotein enzyme essential for the replication of chromosome termini in most eukaryotes. It elongates telomeres. It is a reverse transcriptase that adds simple sequence repeats to chromosome ends by copying a template sequence within the RNA component of the enzyme.</text>
</comment>
<comment type="subcellular location">
    <subcellularLocation>
        <location evidence="7">Nucleus</location>
    </subcellularLocation>
    <subcellularLocation>
        <location evidence="7">Chromosome</location>
        <location evidence="7">Telomere</location>
    </subcellularLocation>
</comment>
<feature type="region of interest" description="Disordered" evidence="8">
    <location>
        <begin position="168"/>
        <end position="260"/>
    </location>
</feature>
<dbReference type="AlphaFoldDB" id="A0A0D2LJT5"/>
<evidence type="ECO:0000313" key="11">
    <source>
        <dbReference type="Proteomes" id="UP000054498"/>
    </source>
</evidence>
<dbReference type="EC" id="2.7.7.49" evidence="7"/>
<evidence type="ECO:0000256" key="6">
    <source>
        <dbReference type="ARBA" id="ARBA00048173"/>
    </source>
</evidence>
<gene>
    <name evidence="10" type="ORF">MNEG_15729</name>
</gene>
<evidence type="ECO:0000256" key="3">
    <source>
        <dbReference type="ARBA" id="ARBA00022723"/>
    </source>
</evidence>
<comment type="catalytic activity">
    <reaction evidence="6 7">
        <text>DNA(n) + a 2'-deoxyribonucleoside 5'-triphosphate = DNA(n+1) + diphosphate</text>
        <dbReference type="Rhea" id="RHEA:22508"/>
        <dbReference type="Rhea" id="RHEA-COMP:17339"/>
        <dbReference type="Rhea" id="RHEA-COMP:17340"/>
        <dbReference type="ChEBI" id="CHEBI:33019"/>
        <dbReference type="ChEBI" id="CHEBI:61560"/>
        <dbReference type="ChEBI" id="CHEBI:173112"/>
        <dbReference type="EC" id="2.7.7.49"/>
    </reaction>
</comment>
<dbReference type="Pfam" id="PF12009">
    <property type="entry name" value="Telomerase_RBD"/>
    <property type="match status" value="1"/>
</dbReference>
<dbReference type="SMART" id="SM00975">
    <property type="entry name" value="Telomerase_RBD"/>
    <property type="match status" value="1"/>
</dbReference>
<feature type="compositionally biased region" description="Low complexity" evidence="8">
    <location>
        <begin position="347"/>
        <end position="390"/>
    </location>
</feature>
<dbReference type="PANTHER" id="PTHR12066">
    <property type="entry name" value="TELOMERASE REVERSE TRANSCRIPTASE"/>
    <property type="match status" value="1"/>
</dbReference>
<feature type="domain" description="Telomerase ribonucleoprotein complex - RNA-binding" evidence="9">
    <location>
        <begin position="274"/>
        <end position="448"/>
    </location>
</feature>
<evidence type="ECO:0000256" key="5">
    <source>
        <dbReference type="ARBA" id="ARBA00022918"/>
    </source>
</evidence>
<dbReference type="GO" id="GO:0003720">
    <property type="term" value="F:telomerase activity"/>
    <property type="evidence" value="ECO:0007669"/>
    <property type="project" value="InterPro"/>
</dbReference>
<comment type="similarity">
    <text evidence="7">Belongs to the reverse transcriptase family. Telomerase subfamily.</text>
</comment>
<dbReference type="Gene3D" id="1.10.132.70">
    <property type="match status" value="1"/>
</dbReference>
<dbReference type="EMBL" id="KK105825">
    <property type="protein sequence ID" value="KIY92234.1"/>
    <property type="molecule type" value="Genomic_DNA"/>
</dbReference>
<keyword evidence="2 7" id="KW-0548">Nucleotidyltransferase</keyword>
<dbReference type="Proteomes" id="UP000054498">
    <property type="component" value="Unassembled WGS sequence"/>
</dbReference>
<keyword evidence="5 7" id="KW-0695">RNA-directed DNA polymerase</keyword>
<evidence type="ECO:0000256" key="2">
    <source>
        <dbReference type="ARBA" id="ARBA00022695"/>
    </source>
</evidence>
<sequence length="449" mass="46197">MSWLSQQQAARRGARSGPLAASADLGPASGGGATPAAAAPPAARDAERRTLPRTTPTMRGSGTAEHHQQRRRRRWLNGTGEGGGLDHAHASQAAGGTPQASFQFAGGGSGSGPGSGDGPGPGGDVTPVIQCAQPPPQRTPEWPFGRTGARAVAAAAAAAGAEGGAAAVREGRGVGPERPLAAGEVLGGSGREPMDLLVEQHQQQEQASAGQPRTQPRGLAGRQGDEEATAAGGGAGPAAPGGGGGGGGGTDEGDADGGDEGGPLGLLACVVPHRAVSQYVWSVLRHIVPPQLLGSCRNRAALRRGVDLIVRLRRHETVTLHHLLRRLRTSDMPWLNSAPAPTPPASETPQQHAAAAQAGMTAPPPTAQQLGNQLHNQQQQRQHAARRAGAPPGGPPARPAPRSLLEARKRWLAQWVWWLVSEVVVPLLRNSFYVTESEPYRQQVIVLAP</sequence>
<dbReference type="GO" id="GO:0000333">
    <property type="term" value="C:telomerase catalytic core complex"/>
    <property type="evidence" value="ECO:0007669"/>
    <property type="project" value="TreeGrafter"/>
</dbReference>
<dbReference type="PANTHER" id="PTHR12066:SF0">
    <property type="entry name" value="TELOMERASE REVERSE TRANSCRIPTASE"/>
    <property type="match status" value="1"/>
</dbReference>
<dbReference type="InterPro" id="IPR021891">
    <property type="entry name" value="Telomerase_RBD"/>
</dbReference>
<dbReference type="GO" id="GO:0007004">
    <property type="term" value="P:telomere maintenance via telomerase"/>
    <property type="evidence" value="ECO:0007669"/>
    <property type="project" value="TreeGrafter"/>
</dbReference>
<accession>A0A0D2LJT5</accession>
<evidence type="ECO:0000256" key="1">
    <source>
        <dbReference type="ARBA" id="ARBA00022679"/>
    </source>
</evidence>
<keyword evidence="3 7" id="KW-0479">Metal-binding</keyword>
<keyword evidence="7" id="KW-0779">Telomere</keyword>
<dbReference type="GeneID" id="25733419"/>
<dbReference type="OrthoDB" id="289721at2759"/>
<reference evidence="10 11" key="1">
    <citation type="journal article" date="2013" name="BMC Genomics">
        <title>Reconstruction of the lipid metabolism for the microalga Monoraphidium neglectum from its genome sequence reveals characteristics suitable for biofuel production.</title>
        <authorList>
            <person name="Bogen C."/>
            <person name="Al-Dilaimi A."/>
            <person name="Albersmeier A."/>
            <person name="Wichmann J."/>
            <person name="Grundmann M."/>
            <person name="Rupp O."/>
            <person name="Lauersen K.J."/>
            <person name="Blifernez-Klassen O."/>
            <person name="Kalinowski J."/>
            <person name="Goesmann A."/>
            <person name="Mussgnug J.H."/>
            <person name="Kruse O."/>
        </authorList>
    </citation>
    <scope>NUCLEOTIDE SEQUENCE [LARGE SCALE GENOMIC DNA]</scope>
    <source>
        <strain evidence="10 11">SAG 48.87</strain>
    </source>
</reference>
<keyword evidence="11" id="KW-1185">Reference proteome</keyword>
<evidence type="ECO:0000259" key="9">
    <source>
        <dbReference type="SMART" id="SM00975"/>
    </source>
</evidence>
<dbReference type="STRING" id="145388.A0A0D2LJT5"/>
<evidence type="ECO:0000256" key="7">
    <source>
        <dbReference type="RuleBase" id="RU365061"/>
    </source>
</evidence>
<dbReference type="InterPro" id="IPR003545">
    <property type="entry name" value="Telomerase_RT"/>
</dbReference>
<keyword evidence="1 7" id="KW-0808">Transferase</keyword>
<keyword evidence="4 7" id="KW-0460">Magnesium</keyword>
<evidence type="ECO:0000256" key="4">
    <source>
        <dbReference type="ARBA" id="ARBA00022842"/>
    </source>
</evidence>
<organism evidence="10 11">
    <name type="scientific">Monoraphidium neglectum</name>
    <dbReference type="NCBI Taxonomy" id="145388"/>
    <lineage>
        <taxon>Eukaryota</taxon>
        <taxon>Viridiplantae</taxon>
        <taxon>Chlorophyta</taxon>
        <taxon>core chlorophytes</taxon>
        <taxon>Chlorophyceae</taxon>
        <taxon>CS clade</taxon>
        <taxon>Sphaeropleales</taxon>
        <taxon>Selenastraceae</taxon>
        <taxon>Monoraphidium</taxon>
    </lineage>
</organism>
<dbReference type="GO" id="GO:0000781">
    <property type="term" value="C:chromosome, telomeric region"/>
    <property type="evidence" value="ECO:0007669"/>
    <property type="project" value="UniProtKB-SubCell"/>
</dbReference>
<protein>
    <recommendedName>
        <fullName evidence="7">Telomerase reverse transcriptase</fullName>
        <ecNumber evidence="7">2.7.7.49</ecNumber>
    </recommendedName>
    <alternativeName>
        <fullName evidence="7">Telomerase catalytic subunit</fullName>
    </alternativeName>
</protein>
<dbReference type="KEGG" id="mng:MNEG_15729"/>
<feature type="compositionally biased region" description="Gly residues" evidence="8">
    <location>
        <begin position="231"/>
        <end position="250"/>
    </location>
</feature>
<feature type="compositionally biased region" description="Gly residues" evidence="8">
    <location>
        <begin position="105"/>
        <end position="123"/>
    </location>
</feature>
<keyword evidence="7" id="KW-0158">Chromosome</keyword>
<feature type="compositionally biased region" description="Low complexity" evidence="8">
    <location>
        <begin position="34"/>
        <end position="43"/>
    </location>
</feature>
<feature type="region of interest" description="Disordered" evidence="8">
    <location>
        <begin position="1"/>
        <end position="149"/>
    </location>
</feature>
<feature type="region of interest" description="Disordered" evidence="8">
    <location>
        <begin position="334"/>
        <end position="401"/>
    </location>
</feature>
<proteinExistence type="inferred from homology"/>
<keyword evidence="7" id="KW-0539">Nucleus</keyword>
<dbReference type="GO" id="GO:0070034">
    <property type="term" value="F:telomerase RNA binding"/>
    <property type="evidence" value="ECO:0007669"/>
    <property type="project" value="TreeGrafter"/>
</dbReference>
<name>A0A0D2LJT5_9CHLO</name>
<dbReference type="GO" id="GO:0042162">
    <property type="term" value="F:telomeric DNA binding"/>
    <property type="evidence" value="ECO:0007669"/>
    <property type="project" value="TreeGrafter"/>
</dbReference>
<evidence type="ECO:0000313" key="10">
    <source>
        <dbReference type="EMBL" id="KIY92234.1"/>
    </source>
</evidence>